<dbReference type="RefSeq" id="WP_250140973.1">
    <property type="nucleotide sequence ID" value="NZ_JALIQP010000003.1"/>
</dbReference>
<keyword evidence="1" id="KW-0378">Hydrolase</keyword>
<dbReference type="Proteomes" id="UP001595898">
    <property type="component" value="Unassembled WGS sequence"/>
</dbReference>
<dbReference type="EMBL" id="JBHSFA010000011">
    <property type="protein sequence ID" value="MFC4544234.1"/>
    <property type="molecule type" value="Genomic_DNA"/>
</dbReference>
<dbReference type="Pfam" id="PF05908">
    <property type="entry name" value="Gamma_PGA_hydro"/>
    <property type="match status" value="1"/>
</dbReference>
<evidence type="ECO:0000313" key="2">
    <source>
        <dbReference type="Proteomes" id="UP001595898"/>
    </source>
</evidence>
<dbReference type="AlphaFoldDB" id="A0ABD5PUL8"/>
<evidence type="ECO:0000313" key="1">
    <source>
        <dbReference type="EMBL" id="MFC4544234.1"/>
    </source>
</evidence>
<dbReference type="InterPro" id="IPR038128">
    <property type="entry name" value="Gamma_PGA_hydro_sf"/>
</dbReference>
<keyword evidence="2" id="KW-1185">Reference proteome</keyword>
<dbReference type="Gene3D" id="3.40.630.100">
    <property type="entry name" value="Poly-gamma-glutamate hydrolase, zinc-binding motif"/>
    <property type="match status" value="1"/>
</dbReference>
<reference evidence="1 2" key="1">
    <citation type="journal article" date="2019" name="Int. J. Syst. Evol. Microbiol.">
        <title>The Global Catalogue of Microorganisms (GCM) 10K type strain sequencing project: providing services to taxonomists for standard genome sequencing and annotation.</title>
        <authorList>
            <consortium name="The Broad Institute Genomics Platform"/>
            <consortium name="The Broad Institute Genome Sequencing Center for Infectious Disease"/>
            <person name="Wu L."/>
            <person name="Ma J."/>
        </authorList>
    </citation>
    <scope>NUCLEOTIDE SEQUENCE [LARGE SCALE GENOMIC DNA]</scope>
    <source>
        <strain evidence="1 2">WLHS5</strain>
    </source>
</reference>
<comment type="caution">
    <text evidence="1">The sequence shown here is derived from an EMBL/GenBank/DDBJ whole genome shotgun (WGS) entry which is preliminary data.</text>
</comment>
<organism evidence="1 2">
    <name type="scientific">Halosolutus amylolyticus</name>
    <dbReference type="NCBI Taxonomy" id="2932267"/>
    <lineage>
        <taxon>Archaea</taxon>
        <taxon>Methanobacteriati</taxon>
        <taxon>Methanobacteriota</taxon>
        <taxon>Stenosarchaea group</taxon>
        <taxon>Halobacteria</taxon>
        <taxon>Halobacteriales</taxon>
        <taxon>Natrialbaceae</taxon>
        <taxon>Halosolutus</taxon>
    </lineage>
</organism>
<proteinExistence type="predicted"/>
<dbReference type="InterPro" id="IPR008585">
    <property type="entry name" value="Gamma_PGA_hydro"/>
</dbReference>
<dbReference type="GO" id="GO:0016787">
    <property type="term" value="F:hydrolase activity"/>
    <property type="evidence" value="ECO:0007669"/>
    <property type="project" value="UniProtKB-KW"/>
</dbReference>
<sequence>MPGSTFRTHTIERTETGELTELLYDDGANDEVLVCAAHGGRVEPGTAEQAVDLAARLPNASCWACLGYDEIRSEFDLWHPPSSAIAPDEYPLLGEIADRGFETVISLHGLGDDRVVVGGRIDEGSKGLVADRLARAVSHPVEAVDGGPYGGVSPNNFVNWLATGDRGGLQLEQSVRTRFEDADAVVAELVALVREGALYSSH</sequence>
<accession>A0ABD5PUL8</accession>
<name>A0ABD5PUL8_9EURY</name>
<protein>
    <submittedName>
        <fullName evidence="1">Poly-gamma-glutamate hydrolase family protein</fullName>
    </submittedName>
</protein>
<gene>
    <name evidence="1" type="ORF">ACFO5R_20100</name>
</gene>